<feature type="region of interest" description="Disordered" evidence="1">
    <location>
        <begin position="1"/>
        <end position="20"/>
    </location>
</feature>
<gene>
    <name evidence="2" type="ORF">PAMC26577_11455</name>
</gene>
<evidence type="ECO:0000313" key="2">
    <source>
        <dbReference type="EMBL" id="OTP76229.1"/>
    </source>
</evidence>
<protein>
    <submittedName>
        <fullName evidence="2">Uncharacterized protein</fullName>
    </submittedName>
</protein>
<accession>A0A242MXS0</accession>
<comment type="caution">
    <text evidence="2">The sequence shown here is derived from an EMBL/GenBank/DDBJ whole genome shotgun (WGS) entry which is preliminary data.</text>
</comment>
<reference evidence="2 3" key="1">
    <citation type="submission" date="2017-03" db="EMBL/GenBank/DDBJ databases">
        <title>Genome analysis of strain PAMC 26577.</title>
        <authorList>
            <person name="Oh H.-M."/>
            <person name="Yang J.-A."/>
        </authorList>
    </citation>
    <scope>NUCLEOTIDE SEQUENCE [LARGE SCALE GENOMIC DNA]</scope>
    <source>
        <strain evidence="2 3">PAMC 26577</strain>
    </source>
</reference>
<dbReference type="EMBL" id="NBTZ01000039">
    <property type="protein sequence ID" value="OTP76229.1"/>
    <property type="molecule type" value="Genomic_DNA"/>
</dbReference>
<evidence type="ECO:0000256" key="1">
    <source>
        <dbReference type="SAM" id="MobiDB-lite"/>
    </source>
</evidence>
<dbReference type="AlphaFoldDB" id="A0A242MXS0"/>
<feature type="compositionally biased region" description="Basic and acidic residues" evidence="1">
    <location>
        <begin position="1"/>
        <end position="17"/>
    </location>
</feature>
<organism evidence="2 3">
    <name type="scientific">Caballeronia sordidicola</name>
    <name type="common">Burkholderia sordidicola</name>
    <dbReference type="NCBI Taxonomy" id="196367"/>
    <lineage>
        <taxon>Bacteria</taxon>
        <taxon>Pseudomonadati</taxon>
        <taxon>Pseudomonadota</taxon>
        <taxon>Betaproteobacteria</taxon>
        <taxon>Burkholderiales</taxon>
        <taxon>Burkholderiaceae</taxon>
        <taxon>Caballeronia</taxon>
    </lineage>
</organism>
<dbReference type="Proteomes" id="UP000195221">
    <property type="component" value="Unassembled WGS sequence"/>
</dbReference>
<evidence type="ECO:0000313" key="3">
    <source>
        <dbReference type="Proteomes" id="UP000195221"/>
    </source>
</evidence>
<name>A0A242MXS0_CABSO</name>
<proteinExistence type="predicted"/>
<sequence length="39" mass="4574">MADFDRRSDHVHERRYGTVDPATVTEKQLRNYVAAHDSE</sequence>